<proteinExistence type="predicted"/>
<name>A0ABU5LJG0_9GAMM</name>
<evidence type="ECO:0000259" key="1">
    <source>
        <dbReference type="Pfam" id="PF12146"/>
    </source>
</evidence>
<dbReference type="PANTHER" id="PTHR11614">
    <property type="entry name" value="PHOSPHOLIPASE-RELATED"/>
    <property type="match status" value="1"/>
</dbReference>
<dbReference type="InterPro" id="IPR051044">
    <property type="entry name" value="MAG_DAG_Lipase"/>
</dbReference>
<dbReference type="SUPFAM" id="SSF53474">
    <property type="entry name" value="alpha/beta-Hydrolases"/>
    <property type="match status" value="1"/>
</dbReference>
<keyword evidence="2" id="KW-0378">Hydrolase</keyword>
<feature type="domain" description="Serine aminopeptidase S33" evidence="1">
    <location>
        <begin position="44"/>
        <end position="271"/>
    </location>
</feature>
<evidence type="ECO:0000313" key="2">
    <source>
        <dbReference type="EMBL" id="MDZ7280062.1"/>
    </source>
</evidence>
<keyword evidence="3" id="KW-1185">Reference proteome</keyword>
<organism evidence="2 3">
    <name type="scientific">Pantoea eucrina</name>
    <dbReference type="NCBI Taxonomy" id="472693"/>
    <lineage>
        <taxon>Bacteria</taxon>
        <taxon>Pseudomonadati</taxon>
        <taxon>Pseudomonadota</taxon>
        <taxon>Gammaproteobacteria</taxon>
        <taxon>Enterobacterales</taxon>
        <taxon>Erwiniaceae</taxon>
        <taxon>Pantoea</taxon>
    </lineage>
</organism>
<dbReference type="InterPro" id="IPR022742">
    <property type="entry name" value="Hydrolase_4"/>
</dbReference>
<dbReference type="GO" id="GO:0016787">
    <property type="term" value="F:hydrolase activity"/>
    <property type="evidence" value="ECO:0007669"/>
    <property type="project" value="UniProtKB-KW"/>
</dbReference>
<evidence type="ECO:0000313" key="3">
    <source>
        <dbReference type="Proteomes" id="UP001288620"/>
    </source>
</evidence>
<gene>
    <name evidence="2" type="ORF">N4G40_17565</name>
</gene>
<accession>A0ABU5LJG0</accession>
<protein>
    <submittedName>
        <fullName evidence="2">Alpha/beta fold hydrolase</fullName>
    </submittedName>
</protein>
<dbReference type="EMBL" id="JAOBTT010000002">
    <property type="protein sequence ID" value="MDZ7280062.1"/>
    <property type="molecule type" value="Genomic_DNA"/>
</dbReference>
<comment type="caution">
    <text evidence="2">The sequence shown here is derived from an EMBL/GenBank/DDBJ whole genome shotgun (WGS) entry which is preliminary data.</text>
</comment>
<dbReference type="RefSeq" id="WP_322543958.1">
    <property type="nucleotide sequence ID" value="NZ_JAOBTT010000002.1"/>
</dbReference>
<dbReference type="Pfam" id="PF12146">
    <property type="entry name" value="Hydrolase_4"/>
    <property type="match status" value="1"/>
</dbReference>
<dbReference type="Gene3D" id="3.40.50.1820">
    <property type="entry name" value="alpha/beta hydrolase"/>
    <property type="match status" value="1"/>
</dbReference>
<dbReference type="Proteomes" id="UP001288620">
    <property type="component" value="Unassembled WGS sequence"/>
</dbReference>
<sequence>MIDFRGFEQRSRLLTAELPLGKKVTEWHVDGLFLRSYEPENAVEDLVLIYHGGGVNMDAGYNILARQLIQCASTCVVLTDLRGHGRSTGNRGDAAAPRQIWRDVDTVLESVSTRFPAANVHLLGHSSGAGMLINYFTRHAPRAKSASLLLIAPELGPFAPAQVRNQDAMPFATVIQWPFVANALSGGLLFRHYPAVALHFPTEVRHRKTDFIERYSVALANALTPRHPQPQLAALPCPVTILVAEKDELYDADRLAEIISRCGSHIRCQRIADSTHLDCLFNSSKHIAQHIHWVRTARRR</sequence>
<reference evidence="3" key="1">
    <citation type="submission" date="2023-07" db="EMBL/GenBank/DDBJ databases">
        <title>Structural and functional analysis of rice phyllospheric bacteria for their antimicrobial properties and defense elicitation against blast disease.</title>
        <authorList>
            <person name="Sahu K.P."/>
            <person name="Asharani P."/>
            <person name="Kumar M."/>
            <person name="Reddy B."/>
            <person name="Kumar A."/>
        </authorList>
    </citation>
    <scope>NUCLEOTIDE SEQUENCE [LARGE SCALE GENOMIC DNA]</scope>
    <source>
        <strain evidence="3">OsEp_Plm_30P10</strain>
    </source>
</reference>
<dbReference type="InterPro" id="IPR029058">
    <property type="entry name" value="AB_hydrolase_fold"/>
</dbReference>